<dbReference type="InterPro" id="IPR005370">
    <property type="entry name" value="UPF0180"/>
</dbReference>
<evidence type="ECO:0000313" key="3">
    <source>
        <dbReference type="Proteomes" id="UP001139179"/>
    </source>
</evidence>
<protein>
    <recommendedName>
        <fullName evidence="1">UPF0180 protein M3202_02940</fullName>
    </recommendedName>
</protein>
<gene>
    <name evidence="2" type="ORF">M3202_02940</name>
</gene>
<dbReference type="RefSeq" id="WP_251221867.1">
    <property type="nucleotide sequence ID" value="NZ_JAMBOL010000002.1"/>
</dbReference>
<comment type="caution">
    <text evidence="2">The sequence shown here is derived from an EMBL/GenBank/DDBJ whole genome shotgun (WGS) entry which is preliminary data.</text>
</comment>
<accession>A0A9X2DLZ6</accession>
<dbReference type="AlphaFoldDB" id="A0A9X2DLZ6"/>
<reference evidence="2" key="1">
    <citation type="submission" date="2022-05" db="EMBL/GenBank/DDBJ databases">
        <title>Comparative Genomics of Spacecraft Associated Microbes.</title>
        <authorList>
            <person name="Tran M.T."/>
            <person name="Wright A."/>
            <person name="Seuylemezian A."/>
            <person name="Eisen J."/>
            <person name="Coil D."/>
        </authorList>
    </citation>
    <scope>NUCLEOTIDE SEQUENCE</scope>
    <source>
        <strain evidence="2">214.1.1</strain>
    </source>
</reference>
<sequence length="85" mass="9083">MAKKIGVEQSLTAVQQELEQMGYEVVPLQQETDANGCDCCVITGGDQNVMGVQDAAIQGSVINAHGMSAQEVCQMVEQKVNQQQA</sequence>
<dbReference type="EMBL" id="JAMBOL010000002">
    <property type="protein sequence ID" value="MCM3713024.1"/>
    <property type="molecule type" value="Genomic_DNA"/>
</dbReference>
<keyword evidence="3" id="KW-1185">Reference proteome</keyword>
<comment type="similarity">
    <text evidence="1">Belongs to the UPF0180 family.</text>
</comment>
<dbReference type="Proteomes" id="UP001139179">
    <property type="component" value="Unassembled WGS sequence"/>
</dbReference>
<name>A0A9X2DLZ6_9BACI</name>
<proteinExistence type="inferred from homology"/>
<dbReference type="HAMAP" id="MF_00506">
    <property type="entry name" value="UPF0180"/>
    <property type="match status" value="1"/>
</dbReference>
<organism evidence="2 3">
    <name type="scientific">Halalkalibacter oceani</name>
    <dbReference type="NCBI Taxonomy" id="1653776"/>
    <lineage>
        <taxon>Bacteria</taxon>
        <taxon>Bacillati</taxon>
        <taxon>Bacillota</taxon>
        <taxon>Bacilli</taxon>
        <taxon>Bacillales</taxon>
        <taxon>Bacillaceae</taxon>
        <taxon>Halalkalibacter</taxon>
    </lineage>
</organism>
<dbReference type="Pfam" id="PF03698">
    <property type="entry name" value="UPF0180"/>
    <property type="match status" value="1"/>
</dbReference>
<evidence type="ECO:0000256" key="1">
    <source>
        <dbReference type="HAMAP-Rule" id="MF_00506"/>
    </source>
</evidence>
<dbReference type="NCBIfam" id="NF002845">
    <property type="entry name" value="PRK03094.1"/>
    <property type="match status" value="1"/>
</dbReference>
<evidence type="ECO:0000313" key="2">
    <source>
        <dbReference type="EMBL" id="MCM3713024.1"/>
    </source>
</evidence>